<dbReference type="EMBL" id="BSOH01000033">
    <property type="protein sequence ID" value="GLR19724.1"/>
    <property type="molecule type" value="Genomic_DNA"/>
</dbReference>
<evidence type="ECO:0000313" key="3">
    <source>
        <dbReference type="Proteomes" id="UP001156666"/>
    </source>
</evidence>
<feature type="transmembrane region" description="Helical" evidence="1">
    <location>
        <begin position="151"/>
        <end position="171"/>
    </location>
</feature>
<reference evidence="2" key="1">
    <citation type="journal article" date="2014" name="Int. J. Syst. Evol. Microbiol.">
        <title>Complete genome sequence of Corynebacterium casei LMG S-19264T (=DSM 44701T), isolated from a smear-ripened cheese.</title>
        <authorList>
            <consortium name="US DOE Joint Genome Institute (JGI-PGF)"/>
            <person name="Walter F."/>
            <person name="Albersmeier A."/>
            <person name="Kalinowski J."/>
            <person name="Ruckert C."/>
        </authorList>
    </citation>
    <scope>NUCLEOTIDE SEQUENCE</scope>
    <source>
        <strain evidence="2">NBRC 108769</strain>
    </source>
</reference>
<keyword evidence="1" id="KW-1133">Transmembrane helix</keyword>
<gene>
    <name evidence="2" type="ORF">GCM10007940_43400</name>
</gene>
<name>A0AA37WHQ4_9BACT</name>
<evidence type="ECO:0000256" key="1">
    <source>
        <dbReference type="SAM" id="Phobius"/>
    </source>
</evidence>
<keyword evidence="1" id="KW-0472">Membrane</keyword>
<dbReference type="Proteomes" id="UP001156666">
    <property type="component" value="Unassembled WGS sequence"/>
</dbReference>
<proteinExistence type="predicted"/>
<sequence length="187" mass="21516">MDRKIKFTTNKSREKMREGTITYFQSQGFNLTNNDELSIQFERGSILRNMLTFNPLKWKSIVEISFDKNDIIANFEINTVFQAVSHQEENLWQEFISNYQKTLQTNQSFISENEAQLKDTRKSSYQYVRRSMLGAIIFGLPGGLLAHLTGINLLMLVAVVGGGLLFLVMSINKDKSKTYSHDKDSQQ</sequence>
<reference evidence="2" key="2">
    <citation type="submission" date="2023-01" db="EMBL/GenBank/DDBJ databases">
        <title>Draft genome sequence of Portibacter lacus strain NBRC 108769.</title>
        <authorList>
            <person name="Sun Q."/>
            <person name="Mori K."/>
        </authorList>
    </citation>
    <scope>NUCLEOTIDE SEQUENCE</scope>
    <source>
        <strain evidence="2">NBRC 108769</strain>
    </source>
</reference>
<accession>A0AA37WHQ4</accession>
<keyword evidence="3" id="KW-1185">Reference proteome</keyword>
<dbReference type="AlphaFoldDB" id="A0AA37WHQ4"/>
<organism evidence="2 3">
    <name type="scientific">Portibacter lacus</name>
    <dbReference type="NCBI Taxonomy" id="1099794"/>
    <lineage>
        <taxon>Bacteria</taxon>
        <taxon>Pseudomonadati</taxon>
        <taxon>Bacteroidota</taxon>
        <taxon>Saprospiria</taxon>
        <taxon>Saprospirales</taxon>
        <taxon>Haliscomenobacteraceae</taxon>
        <taxon>Portibacter</taxon>
    </lineage>
</organism>
<evidence type="ECO:0000313" key="2">
    <source>
        <dbReference type="EMBL" id="GLR19724.1"/>
    </source>
</evidence>
<protein>
    <submittedName>
        <fullName evidence="2">Uncharacterized protein</fullName>
    </submittedName>
</protein>
<keyword evidence="1" id="KW-0812">Transmembrane</keyword>
<dbReference type="RefSeq" id="WP_235295593.1">
    <property type="nucleotide sequence ID" value="NZ_BSOH01000033.1"/>
</dbReference>
<feature type="transmembrane region" description="Helical" evidence="1">
    <location>
        <begin position="127"/>
        <end position="145"/>
    </location>
</feature>
<comment type="caution">
    <text evidence="2">The sequence shown here is derived from an EMBL/GenBank/DDBJ whole genome shotgun (WGS) entry which is preliminary data.</text>
</comment>